<dbReference type="OrthoDB" id="116421at2"/>
<dbReference type="Gene3D" id="3.40.50.300">
    <property type="entry name" value="P-loop containing nucleotide triphosphate hydrolases"/>
    <property type="match status" value="1"/>
</dbReference>
<organism evidence="1 2">
    <name type="scientific">Paenibacillus piri</name>
    <dbReference type="NCBI Taxonomy" id="2547395"/>
    <lineage>
        <taxon>Bacteria</taxon>
        <taxon>Bacillati</taxon>
        <taxon>Bacillota</taxon>
        <taxon>Bacilli</taxon>
        <taxon>Bacillales</taxon>
        <taxon>Paenibacillaceae</taxon>
        <taxon>Paenibacillus</taxon>
    </lineage>
</organism>
<dbReference type="InterPro" id="IPR027417">
    <property type="entry name" value="P-loop_NTPase"/>
</dbReference>
<comment type="caution">
    <text evidence="1">The sequence shown here is derived from an EMBL/GenBank/DDBJ whole genome shotgun (WGS) entry which is preliminary data.</text>
</comment>
<dbReference type="Proteomes" id="UP000295636">
    <property type="component" value="Unassembled WGS sequence"/>
</dbReference>
<dbReference type="SUPFAM" id="SSF53795">
    <property type="entry name" value="PEP carboxykinase-like"/>
    <property type="match status" value="1"/>
</dbReference>
<gene>
    <name evidence="1" type="ORF">E1757_01205</name>
</gene>
<name>A0A4R5KYY7_9BACL</name>
<dbReference type="RefSeq" id="WP_133225000.1">
    <property type="nucleotide sequence ID" value="NZ_SMRT01000001.1"/>
</dbReference>
<accession>A0A4R5KYY7</accession>
<dbReference type="AlphaFoldDB" id="A0A4R5KYY7"/>
<dbReference type="EMBL" id="SMRT01000001">
    <property type="protein sequence ID" value="TDG00291.1"/>
    <property type="molecule type" value="Genomic_DNA"/>
</dbReference>
<evidence type="ECO:0008006" key="3">
    <source>
        <dbReference type="Google" id="ProtNLM"/>
    </source>
</evidence>
<evidence type="ECO:0000313" key="2">
    <source>
        <dbReference type="Proteomes" id="UP000295636"/>
    </source>
</evidence>
<reference evidence="1 2" key="1">
    <citation type="submission" date="2019-03" db="EMBL/GenBank/DDBJ databases">
        <title>This is whole genome sequence of Paenibacillus sp MS74 strain.</title>
        <authorList>
            <person name="Trinh H.N."/>
        </authorList>
    </citation>
    <scope>NUCLEOTIDE SEQUENCE [LARGE SCALE GENOMIC DNA]</scope>
    <source>
        <strain evidence="1 2">MS74</strain>
    </source>
</reference>
<protein>
    <recommendedName>
        <fullName evidence="3">Phosphoenolpyruvate carboxykinase</fullName>
    </recommendedName>
</protein>
<sequence>MWELKIQIAEHVLGIRTASAMAKEFVWLKYGVLRLEEDDAAEPDLTVRIEDGYGVPFAGYDVDVVSTGESVIYTRADYRLEADPDYKHAIVKVYDDFALKHAMVNLYSAFITRRGWGLLMHSSCLMERDKAYLFAGHSGAGKSTVAILSRPRPVLSDEATIVKLGSDGATIFNSPFRSDSEMTALAGPYPLAAIQILHQALSNKRSPLGKTESVLQLMQRVFFWAHDPEETKKVFKLCMGLVERVPVYDLHFQKNNSFWEEIS</sequence>
<proteinExistence type="predicted"/>
<evidence type="ECO:0000313" key="1">
    <source>
        <dbReference type="EMBL" id="TDG00291.1"/>
    </source>
</evidence>
<keyword evidence="2" id="KW-1185">Reference proteome</keyword>